<gene>
    <name evidence="8" type="ORF">GSLYS_00016790001</name>
</gene>
<evidence type="ECO:0000313" key="9">
    <source>
        <dbReference type="Proteomes" id="UP001497497"/>
    </source>
</evidence>
<comment type="subcellular location">
    <subcellularLocation>
        <location evidence="1">Membrane</location>
        <topology evidence="1">Multi-pass membrane protein</topology>
    </subcellularLocation>
</comment>
<feature type="transmembrane region" description="Helical" evidence="6">
    <location>
        <begin position="54"/>
        <end position="78"/>
    </location>
</feature>
<feature type="region of interest" description="Disordered" evidence="5">
    <location>
        <begin position="343"/>
        <end position="372"/>
    </location>
</feature>
<protein>
    <recommendedName>
        <fullName evidence="7">Sugar phosphate transporter domain-containing protein</fullName>
    </recommendedName>
</protein>
<evidence type="ECO:0000313" key="8">
    <source>
        <dbReference type="EMBL" id="CAL1543256.1"/>
    </source>
</evidence>
<evidence type="ECO:0000256" key="6">
    <source>
        <dbReference type="SAM" id="Phobius"/>
    </source>
</evidence>
<feature type="transmembrane region" description="Helical" evidence="6">
    <location>
        <begin position="265"/>
        <end position="288"/>
    </location>
</feature>
<evidence type="ECO:0000256" key="4">
    <source>
        <dbReference type="ARBA" id="ARBA00023136"/>
    </source>
</evidence>
<evidence type="ECO:0000256" key="5">
    <source>
        <dbReference type="SAM" id="MobiDB-lite"/>
    </source>
</evidence>
<feature type="transmembrane region" description="Helical" evidence="6">
    <location>
        <begin position="236"/>
        <end position="258"/>
    </location>
</feature>
<evidence type="ECO:0000256" key="3">
    <source>
        <dbReference type="ARBA" id="ARBA00022989"/>
    </source>
</evidence>
<name>A0AAV2IAR9_LYMST</name>
<accession>A0AAV2IAR9</accession>
<comment type="caution">
    <text evidence="8">The sequence shown here is derived from an EMBL/GenBank/DDBJ whole genome shotgun (WGS) entry which is preliminary data.</text>
</comment>
<feature type="transmembrane region" description="Helical" evidence="6">
    <location>
        <begin position="90"/>
        <end position="109"/>
    </location>
</feature>
<keyword evidence="3 6" id="KW-1133">Transmembrane helix</keyword>
<dbReference type="AlphaFoldDB" id="A0AAV2IAR9"/>
<organism evidence="8 9">
    <name type="scientific">Lymnaea stagnalis</name>
    <name type="common">Great pond snail</name>
    <name type="synonym">Helix stagnalis</name>
    <dbReference type="NCBI Taxonomy" id="6523"/>
    <lineage>
        <taxon>Eukaryota</taxon>
        <taxon>Metazoa</taxon>
        <taxon>Spiralia</taxon>
        <taxon>Lophotrochozoa</taxon>
        <taxon>Mollusca</taxon>
        <taxon>Gastropoda</taxon>
        <taxon>Heterobranchia</taxon>
        <taxon>Euthyneura</taxon>
        <taxon>Panpulmonata</taxon>
        <taxon>Hygrophila</taxon>
        <taxon>Lymnaeoidea</taxon>
        <taxon>Lymnaeidae</taxon>
        <taxon>Lymnaea</taxon>
    </lineage>
</organism>
<dbReference type="GO" id="GO:0016020">
    <property type="term" value="C:membrane"/>
    <property type="evidence" value="ECO:0007669"/>
    <property type="project" value="UniProtKB-SubCell"/>
</dbReference>
<feature type="transmembrane region" description="Helical" evidence="6">
    <location>
        <begin position="21"/>
        <end position="42"/>
    </location>
</feature>
<keyword evidence="2 6" id="KW-0812">Transmembrane</keyword>
<feature type="transmembrane region" description="Helical" evidence="6">
    <location>
        <begin position="145"/>
        <end position="163"/>
    </location>
</feature>
<dbReference type="PANTHER" id="PTHR11132">
    <property type="entry name" value="SOLUTE CARRIER FAMILY 35"/>
    <property type="match status" value="1"/>
</dbReference>
<dbReference type="Pfam" id="PF03151">
    <property type="entry name" value="TPT"/>
    <property type="match status" value="1"/>
</dbReference>
<evidence type="ECO:0000259" key="7">
    <source>
        <dbReference type="Pfam" id="PF03151"/>
    </source>
</evidence>
<dbReference type="Proteomes" id="UP001497497">
    <property type="component" value="Unassembled WGS sequence"/>
</dbReference>
<proteinExistence type="predicted"/>
<keyword evidence="9" id="KW-1185">Reference proteome</keyword>
<sequence>MEKDKQVILEIDPQEVRGVVTAVKGAIAALFYGVCSVTSAIVSKALMDTLEFDFPVFIMVAQMIFTITTLEILCFFKILDLPPYSLKRGLSFAAPAIFYGTNSVLALTALSHMNIAMYGVLKRCVPLSTMLLSLVILKTGLPNRVTMYSVILLTVGCIIAGYGDLGFNLTAYICGIGSNFTQALYLLLVQKFSEHHVSVAETLQLNSFNTLPLLLLTAVLNGEITSISQYKHFGEFNFLAMFFFSISVGMMLNYSLFLCTSLTSALTTSVVGGLKALVQTIIGLFTFGGISHNWATYIGITMNLTGGIAYIWARYSENKARPRTSLKHVMSFSASNNVGAGQKNGFTHSGSTQGDNSSQNYKNSISTDIHKS</sequence>
<feature type="transmembrane region" description="Helical" evidence="6">
    <location>
        <begin position="115"/>
        <end position="136"/>
    </location>
</feature>
<dbReference type="InterPro" id="IPR050186">
    <property type="entry name" value="TPT_transporter"/>
</dbReference>
<reference evidence="8 9" key="1">
    <citation type="submission" date="2024-04" db="EMBL/GenBank/DDBJ databases">
        <authorList>
            <consortium name="Genoscope - CEA"/>
            <person name="William W."/>
        </authorList>
    </citation>
    <scope>NUCLEOTIDE SEQUENCE [LARGE SCALE GENOMIC DNA]</scope>
</reference>
<evidence type="ECO:0000256" key="2">
    <source>
        <dbReference type="ARBA" id="ARBA00022692"/>
    </source>
</evidence>
<evidence type="ECO:0000256" key="1">
    <source>
        <dbReference type="ARBA" id="ARBA00004141"/>
    </source>
</evidence>
<dbReference type="EMBL" id="CAXITT010000536">
    <property type="protein sequence ID" value="CAL1543256.1"/>
    <property type="molecule type" value="Genomic_DNA"/>
</dbReference>
<feature type="transmembrane region" description="Helical" evidence="6">
    <location>
        <begin position="294"/>
        <end position="313"/>
    </location>
</feature>
<keyword evidence="4 6" id="KW-0472">Membrane</keyword>
<feature type="domain" description="Sugar phosphate transporter" evidence="7">
    <location>
        <begin position="30"/>
        <end position="310"/>
    </location>
</feature>
<dbReference type="InterPro" id="IPR004853">
    <property type="entry name" value="Sugar_P_trans_dom"/>
</dbReference>